<keyword evidence="3" id="KW-1185">Reference proteome</keyword>
<evidence type="ECO:0000313" key="2">
    <source>
        <dbReference type="EMBL" id="GAJ27725.1"/>
    </source>
</evidence>
<dbReference type="AlphaFoldDB" id="A0A023D1U6"/>
<protein>
    <recommendedName>
        <fullName evidence="4">Lipoprotein</fullName>
    </recommendedName>
</protein>
<accession>A0A023D1U6</accession>
<organism evidence="2 3">
    <name type="scientific">Acidomonas methanolica NBRC 104435</name>
    <dbReference type="NCBI Taxonomy" id="1231351"/>
    <lineage>
        <taxon>Bacteria</taxon>
        <taxon>Pseudomonadati</taxon>
        <taxon>Pseudomonadota</taxon>
        <taxon>Alphaproteobacteria</taxon>
        <taxon>Acetobacterales</taxon>
        <taxon>Acetobacteraceae</taxon>
        <taxon>Acidomonas</taxon>
    </lineage>
</organism>
<proteinExistence type="predicted"/>
<name>A0A023D1U6_ACIMT</name>
<evidence type="ECO:0008006" key="4">
    <source>
        <dbReference type="Google" id="ProtNLM"/>
    </source>
</evidence>
<evidence type="ECO:0000256" key="1">
    <source>
        <dbReference type="SAM" id="MobiDB-lite"/>
    </source>
</evidence>
<comment type="caution">
    <text evidence="2">The sequence shown here is derived from an EMBL/GenBank/DDBJ whole genome shotgun (WGS) entry which is preliminary data.</text>
</comment>
<feature type="region of interest" description="Disordered" evidence="1">
    <location>
        <begin position="86"/>
        <end position="113"/>
    </location>
</feature>
<sequence length="190" mass="19181">MRKTALLALTILLSGCSGLGKIVSDTVSLPGENPNAPKGDSETFRKVRGENSQILPLLAEPGNIWPGAPPPMPSLRDVMKGTLEESAQGSSDYYQALSGHGATGAGEPLPEGSALSVGETARIHHGVEVPRVAPAPSSSTDAPVPGVSVSGRAPRAGGDKADIVIPNGDGTSTVIGTDGSVSTRQDGTKP</sequence>
<reference evidence="3" key="1">
    <citation type="journal article" date="2014" name="FEMS Microbiol. Lett.">
        <title>Draft Genomic DNA Sequence of the Facultatively Methylotrophic Bacterium Acidomonas methanolica type strain MB58.</title>
        <authorList>
            <person name="Higashiura N."/>
            <person name="Hadano H."/>
            <person name="Hirakawa H."/>
            <person name="Matsutani M."/>
            <person name="Takabe S."/>
            <person name="Matsushita K."/>
            <person name="Azuma Y."/>
        </authorList>
    </citation>
    <scope>NUCLEOTIDE SEQUENCE [LARGE SCALE GENOMIC DNA]</scope>
    <source>
        <strain evidence="3">MB58</strain>
    </source>
</reference>
<gene>
    <name evidence="2" type="ORF">Amme_005_113</name>
</gene>
<dbReference type="RefSeq" id="WP_042055390.1">
    <property type="nucleotide sequence ID" value="NZ_BAND01000005.1"/>
</dbReference>
<dbReference type="Proteomes" id="UP000019760">
    <property type="component" value="Unassembled WGS sequence"/>
</dbReference>
<dbReference type="OrthoDB" id="7283399at2"/>
<feature type="region of interest" description="Disordered" evidence="1">
    <location>
        <begin position="130"/>
        <end position="190"/>
    </location>
</feature>
<evidence type="ECO:0000313" key="3">
    <source>
        <dbReference type="Proteomes" id="UP000019760"/>
    </source>
</evidence>
<dbReference type="EMBL" id="BAND01000005">
    <property type="protein sequence ID" value="GAJ27725.1"/>
    <property type="molecule type" value="Genomic_DNA"/>
</dbReference>
<feature type="compositionally biased region" description="Polar residues" evidence="1">
    <location>
        <begin position="169"/>
        <end position="190"/>
    </location>
</feature>
<reference evidence="2 3" key="2">
    <citation type="journal article" date="2014" name="FEMS Microbiol. Lett.">
        <title>Draft genomic DNA sequence of the facultatively methylotrophic bacterium Acidomonas methanolica type strain MB58.</title>
        <authorList>
            <person name="Higashiura N."/>
            <person name="Hadano H."/>
            <person name="Hirakawa H."/>
            <person name="Matsutani M."/>
            <person name="Takabe S."/>
            <person name="Matsushita K."/>
            <person name="Azuma Y."/>
        </authorList>
    </citation>
    <scope>NUCLEOTIDE SEQUENCE [LARGE SCALE GENOMIC DNA]</scope>
    <source>
        <strain evidence="2 3">MB58</strain>
    </source>
</reference>
<dbReference type="PROSITE" id="PS51257">
    <property type="entry name" value="PROKAR_LIPOPROTEIN"/>
    <property type="match status" value="1"/>
</dbReference>